<keyword evidence="1" id="KW-1133">Transmembrane helix</keyword>
<feature type="transmembrane region" description="Helical" evidence="1">
    <location>
        <begin position="6"/>
        <end position="31"/>
    </location>
</feature>
<dbReference type="Pfam" id="PF04366">
    <property type="entry name" value="Ysc84"/>
    <property type="match status" value="1"/>
</dbReference>
<keyword evidence="1" id="KW-0472">Membrane</keyword>
<sequence length="195" mass="20925">MKSTSFIVWGTFPKFLGVALFSMLLLGFFLLRPSYGKSGREIDASVDVALERFYKQVDGAREFAKNAKGLLVLPNVKKAAFIIGGEYGQGALRIDGETVDYYNIISGSFGLQIGAQAKDIIIAFMTAEVLTAFRASRGWEAGVDGNIALITVGAGGRVDTTTTRDPIVGFVFDVKGLIADVSLKGAKITKLDKSK</sequence>
<dbReference type="AlphaFoldDB" id="X1SKM5"/>
<name>X1SKM5_9ZZZZ</name>
<evidence type="ECO:0000259" key="2">
    <source>
        <dbReference type="Pfam" id="PF04366"/>
    </source>
</evidence>
<evidence type="ECO:0000313" key="3">
    <source>
        <dbReference type="EMBL" id="GAI93592.1"/>
    </source>
</evidence>
<protein>
    <recommendedName>
        <fullName evidence="2">Ysc84 actin-binding domain-containing protein</fullName>
    </recommendedName>
</protein>
<keyword evidence="1" id="KW-0812">Transmembrane</keyword>
<evidence type="ECO:0000256" key="1">
    <source>
        <dbReference type="SAM" id="Phobius"/>
    </source>
</evidence>
<dbReference type="EMBL" id="BARW01015337">
    <property type="protein sequence ID" value="GAI93592.1"/>
    <property type="molecule type" value="Genomic_DNA"/>
</dbReference>
<dbReference type="CDD" id="cd11524">
    <property type="entry name" value="SYLF"/>
    <property type="match status" value="1"/>
</dbReference>
<organism evidence="3">
    <name type="scientific">marine sediment metagenome</name>
    <dbReference type="NCBI Taxonomy" id="412755"/>
    <lineage>
        <taxon>unclassified sequences</taxon>
        <taxon>metagenomes</taxon>
        <taxon>ecological metagenomes</taxon>
    </lineage>
</organism>
<comment type="caution">
    <text evidence="3">The sequence shown here is derived from an EMBL/GenBank/DDBJ whole genome shotgun (WGS) entry which is preliminary data.</text>
</comment>
<dbReference type="InterPro" id="IPR007461">
    <property type="entry name" value="Ysc84_actin-binding"/>
</dbReference>
<gene>
    <name evidence="3" type="ORF">S12H4_26946</name>
</gene>
<accession>X1SKM5</accession>
<feature type="domain" description="Ysc84 actin-binding" evidence="2">
    <location>
        <begin position="107"/>
        <end position="190"/>
    </location>
</feature>
<proteinExistence type="predicted"/>
<reference evidence="3" key="1">
    <citation type="journal article" date="2014" name="Front. Microbiol.">
        <title>High frequency of phylogenetically diverse reductive dehalogenase-homologous genes in deep subseafloor sedimentary metagenomes.</title>
        <authorList>
            <person name="Kawai M."/>
            <person name="Futagami T."/>
            <person name="Toyoda A."/>
            <person name="Takaki Y."/>
            <person name="Nishi S."/>
            <person name="Hori S."/>
            <person name="Arai W."/>
            <person name="Tsubouchi T."/>
            <person name="Morono Y."/>
            <person name="Uchiyama I."/>
            <person name="Ito T."/>
            <person name="Fujiyama A."/>
            <person name="Inagaki F."/>
            <person name="Takami H."/>
        </authorList>
    </citation>
    <scope>NUCLEOTIDE SEQUENCE</scope>
    <source>
        <strain evidence="3">Expedition CK06-06</strain>
    </source>
</reference>